<reference evidence="2 3" key="1">
    <citation type="submission" date="2016-01" db="EMBL/GenBank/DDBJ databases">
        <title>The new phylogeny of the genus Mycobacterium.</title>
        <authorList>
            <person name="Tarcisio F."/>
            <person name="Conor M."/>
            <person name="Antonella G."/>
            <person name="Elisabetta G."/>
            <person name="Giulia F.S."/>
            <person name="Sara T."/>
            <person name="Anna F."/>
            <person name="Clotilde B."/>
            <person name="Roberto B."/>
            <person name="Veronica D.S."/>
            <person name="Fabio R."/>
            <person name="Monica P."/>
            <person name="Olivier J."/>
            <person name="Enrico T."/>
            <person name="Nicola S."/>
        </authorList>
    </citation>
    <scope>NUCLEOTIDE SEQUENCE [LARGE SCALE GENOMIC DNA]</scope>
    <source>
        <strain evidence="2 3">DSM 45176</strain>
    </source>
</reference>
<dbReference type="GeneID" id="93494393"/>
<dbReference type="AlphaFoldDB" id="A0A1X2BWC0"/>
<dbReference type="PANTHER" id="PTHR45527:SF1">
    <property type="entry name" value="FATTY ACID SYNTHASE"/>
    <property type="match status" value="1"/>
</dbReference>
<evidence type="ECO:0000313" key="2">
    <source>
        <dbReference type="EMBL" id="ORW67918.1"/>
    </source>
</evidence>
<keyword evidence="3" id="KW-1185">Reference proteome</keyword>
<dbReference type="Pfam" id="PF00501">
    <property type="entry name" value="AMP-binding"/>
    <property type="match status" value="1"/>
</dbReference>
<dbReference type="GO" id="GO:0043041">
    <property type="term" value="P:amino acid activation for nonribosomal peptide biosynthetic process"/>
    <property type="evidence" value="ECO:0007669"/>
    <property type="project" value="TreeGrafter"/>
</dbReference>
<dbReference type="RefSeq" id="WP_085252182.1">
    <property type="nucleotide sequence ID" value="NZ_CAJMWJ010000001.1"/>
</dbReference>
<dbReference type="GO" id="GO:0005737">
    <property type="term" value="C:cytoplasm"/>
    <property type="evidence" value="ECO:0007669"/>
    <property type="project" value="TreeGrafter"/>
</dbReference>
<dbReference type="InterPro" id="IPR042099">
    <property type="entry name" value="ANL_N_sf"/>
</dbReference>
<evidence type="ECO:0000259" key="1">
    <source>
        <dbReference type="Pfam" id="PF00501"/>
    </source>
</evidence>
<dbReference type="PANTHER" id="PTHR45527">
    <property type="entry name" value="NONRIBOSOMAL PEPTIDE SYNTHETASE"/>
    <property type="match status" value="1"/>
</dbReference>
<organism evidence="2 3">
    <name type="scientific">Mycobacterium riyadhense</name>
    <dbReference type="NCBI Taxonomy" id="486698"/>
    <lineage>
        <taxon>Bacteria</taxon>
        <taxon>Bacillati</taxon>
        <taxon>Actinomycetota</taxon>
        <taxon>Actinomycetes</taxon>
        <taxon>Mycobacteriales</taxon>
        <taxon>Mycobacteriaceae</taxon>
        <taxon>Mycobacterium</taxon>
    </lineage>
</organism>
<dbReference type="STRING" id="486698.AWC22_26935"/>
<dbReference type="GO" id="GO:0031177">
    <property type="term" value="F:phosphopantetheine binding"/>
    <property type="evidence" value="ECO:0007669"/>
    <property type="project" value="TreeGrafter"/>
</dbReference>
<accession>A0A1X2BWC0</accession>
<feature type="domain" description="AMP-dependent synthetase/ligase" evidence="1">
    <location>
        <begin position="42"/>
        <end position="181"/>
    </location>
</feature>
<dbReference type="Proteomes" id="UP000193087">
    <property type="component" value="Unassembled WGS sequence"/>
</dbReference>
<proteinExistence type="predicted"/>
<protein>
    <recommendedName>
        <fullName evidence="1">AMP-dependent synthetase/ligase domain-containing protein</fullName>
    </recommendedName>
</protein>
<dbReference type="GO" id="GO:0044550">
    <property type="term" value="P:secondary metabolite biosynthetic process"/>
    <property type="evidence" value="ECO:0007669"/>
    <property type="project" value="TreeGrafter"/>
</dbReference>
<comment type="caution">
    <text evidence="2">The sequence shown here is derived from an EMBL/GenBank/DDBJ whole genome shotgun (WGS) entry which is preliminary data.</text>
</comment>
<dbReference type="Gene3D" id="3.40.50.12780">
    <property type="entry name" value="N-terminal domain of ligase-like"/>
    <property type="match status" value="1"/>
</dbReference>
<dbReference type="EMBL" id="LQPQ01000177">
    <property type="protein sequence ID" value="ORW67918.1"/>
    <property type="molecule type" value="Genomic_DNA"/>
</dbReference>
<dbReference type="SUPFAM" id="SSF56801">
    <property type="entry name" value="Acetyl-CoA synthetase-like"/>
    <property type="match status" value="1"/>
</dbReference>
<dbReference type="InterPro" id="IPR000873">
    <property type="entry name" value="AMP-dep_synth/lig_dom"/>
</dbReference>
<evidence type="ECO:0000313" key="3">
    <source>
        <dbReference type="Proteomes" id="UP000193087"/>
    </source>
</evidence>
<sequence length="207" mass="21921">MSVNVVQNQGALAERAFTVTQLELAVWLSQQSSAVSVPQLLSEQVNHTPEAIALAVAGNPWTYRELEEAANRLAHLLAAHRVGLGDVIALLFDASAQAIIAMLAAWKVGAVCLSIDSTLPDAQVASLLDDAAPSAAITTTAQATRLADHHLLVIDIDDPVVNTSYPAHALPHPNPDNIAYIFPSDTSRAVASTSVWEIWAALLQPPT</sequence>
<dbReference type="OrthoDB" id="2472181at2"/>
<gene>
    <name evidence="2" type="ORF">AWC22_26935</name>
</gene>
<name>A0A1X2BWC0_9MYCO</name>